<gene>
    <name evidence="1" type="ORF">D0Z00_001116</name>
</gene>
<evidence type="ECO:0000313" key="1">
    <source>
        <dbReference type="EMBL" id="KAF5100847.1"/>
    </source>
</evidence>
<dbReference type="Proteomes" id="UP000744676">
    <property type="component" value="Unassembled WGS sequence"/>
</dbReference>
<sequence>MLNTKVTQLEEAMGRLRAENLELRKENIILQKRNVKLQNQLGTGDQETGAGSDLKELGEIERYQTFYRLMEEKLIEFNQVFGLLKDAVSLKKQKLGDHDTEPIIL</sequence>
<dbReference type="EMBL" id="QVQA01000017">
    <property type="protein sequence ID" value="KAF5100847.1"/>
    <property type="molecule type" value="Genomic_DNA"/>
</dbReference>
<keyword evidence="2" id="KW-1185">Reference proteome</keyword>
<proteinExistence type="predicted"/>
<protein>
    <submittedName>
        <fullName evidence="1">Uncharacterized protein</fullName>
    </submittedName>
</protein>
<name>A0ACB6V7X6_9ASCO</name>
<comment type="caution">
    <text evidence="1">The sequence shown here is derived from an EMBL/GenBank/DDBJ whole genome shotgun (WGS) entry which is preliminary data.</text>
</comment>
<organism evidence="1 2">
    <name type="scientific">Geotrichum galactomycetum</name>
    <dbReference type="NCBI Taxonomy" id="27317"/>
    <lineage>
        <taxon>Eukaryota</taxon>
        <taxon>Fungi</taxon>
        <taxon>Dikarya</taxon>
        <taxon>Ascomycota</taxon>
        <taxon>Saccharomycotina</taxon>
        <taxon>Dipodascomycetes</taxon>
        <taxon>Dipodascales</taxon>
        <taxon>Dipodascaceae</taxon>
        <taxon>Geotrichum</taxon>
    </lineage>
</organism>
<evidence type="ECO:0000313" key="2">
    <source>
        <dbReference type="Proteomes" id="UP000744676"/>
    </source>
</evidence>
<reference evidence="1 2" key="1">
    <citation type="journal article" date="2020" name="Front. Microbiol.">
        <title>Phenotypic and Genetic Characterization of the Cheese Ripening Yeast Geotrichum candidum.</title>
        <authorList>
            <person name="Perkins V."/>
            <person name="Vignola S."/>
            <person name="Lessard M.H."/>
            <person name="Plante P.L."/>
            <person name="Corbeil J."/>
            <person name="Dugat-Bony E."/>
            <person name="Frenette M."/>
            <person name="Labrie S."/>
        </authorList>
    </citation>
    <scope>NUCLEOTIDE SEQUENCE [LARGE SCALE GENOMIC DNA]</scope>
    <source>
        <strain evidence="1 2">LMA-1147</strain>
    </source>
</reference>
<accession>A0ACB6V7X6</accession>